<dbReference type="EMBL" id="JAUSUD010000007">
    <property type="protein sequence ID" value="MDQ0230720.1"/>
    <property type="molecule type" value="Genomic_DNA"/>
</dbReference>
<dbReference type="PANTHER" id="PTHR43031:SF17">
    <property type="entry name" value="SULFURTRANSFERASE YTWF-RELATED"/>
    <property type="match status" value="1"/>
</dbReference>
<organism evidence="3 4">
    <name type="scientific">Metabacillus malikii</name>
    <dbReference type="NCBI Taxonomy" id="1504265"/>
    <lineage>
        <taxon>Bacteria</taxon>
        <taxon>Bacillati</taxon>
        <taxon>Bacillota</taxon>
        <taxon>Bacilli</taxon>
        <taxon>Bacillales</taxon>
        <taxon>Bacillaceae</taxon>
        <taxon>Metabacillus</taxon>
    </lineage>
</organism>
<reference evidence="3 4" key="1">
    <citation type="submission" date="2023-07" db="EMBL/GenBank/DDBJ databases">
        <title>Genomic Encyclopedia of Type Strains, Phase IV (KMG-IV): sequencing the most valuable type-strain genomes for metagenomic binning, comparative biology and taxonomic classification.</title>
        <authorList>
            <person name="Goeker M."/>
        </authorList>
    </citation>
    <scope>NUCLEOTIDE SEQUENCE [LARGE SCALE GENOMIC DNA]</scope>
    <source>
        <strain evidence="3 4">DSM 29005</strain>
    </source>
</reference>
<dbReference type="InterPro" id="IPR001763">
    <property type="entry name" value="Rhodanese-like_dom"/>
</dbReference>
<dbReference type="Proteomes" id="UP001234495">
    <property type="component" value="Unassembled WGS sequence"/>
</dbReference>
<dbReference type="PANTHER" id="PTHR43031">
    <property type="entry name" value="FAD-DEPENDENT OXIDOREDUCTASE"/>
    <property type="match status" value="1"/>
</dbReference>
<proteinExistence type="predicted"/>
<dbReference type="CDD" id="cd00158">
    <property type="entry name" value="RHOD"/>
    <property type="match status" value="1"/>
</dbReference>
<dbReference type="PROSITE" id="PS50206">
    <property type="entry name" value="RHODANESE_3"/>
    <property type="match status" value="1"/>
</dbReference>
<feature type="domain" description="Rhodanese" evidence="2">
    <location>
        <begin position="39"/>
        <end position="119"/>
    </location>
</feature>
<dbReference type="RefSeq" id="WP_307340519.1">
    <property type="nucleotide sequence ID" value="NZ_JAUSUD010000007.1"/>
</dbReference>
<evidence type="ECO:0000313" key="3">
    <source>
        <dbReference type="EMBL" id="MDQ0230720.1"/>
    </source>
</evidence>
<dbReference type="InterPro" id="IPR050229">
    <property type="entry name" value="GlpE_sulfurtransferase"/>
</dbReference>
<sequence length="119" mass="13561">MEYINYFLIGLIIFFIIQRFLPTKGVKQITTAGLKNELQDKNKQYIDVRTPAEYKANNIRGFKNIPLHQLAAKTNQLSKEKEVVVVCQCGMRSSKASKLLKKQGFKHVTNVKGGMNAWS</sequence>
<keyword evidence="1" id="KW-0812">Transmembrane</keyword>
<gene>
    <name evidence="3" type="ORF">J2S19_001976</name>
</gene>
<evidence type="ECO:0000313" key="4">
    <source>
        <dbReference type="Proteomes" id="UP001234495"/>
    </source>
</evidence>
<keyword evidence="4" id="KW-1185">Reference proteome</keyword>
<dbReference type="Gene3D" id="3.40.250.10">
    <property type="entry name" value="Rhodanese-like domain"/>
    <property type="match status" value="1"/>
</dbReference>
<dbReference type="SMART" id="SM00450">
    <property type="entry name" value="RHOD"/>
    <property type="match status" value="1"/>
</dbReference>
<protein>
    <submittedName>
        <fullName evidence="3">Rhodanese-related sulfurtransferase</fullName>
    </submittedName>
</protein>
<dbReference type="Pfam" id="PF00581">
    <property type="entry name" value="Rhodanese"/>
    <property type="match status" value="1"/>
</dbReference>
<feature type="transmembrane region" description="Helical" evidence="1">
    <location>
        <begin position="6"/>
        <end position="22"/>
    </location>
</feature>
<keyword evidence="1" id="KW-1133">Transmembrane helix</keyword>
<keyword evidence="1" id="KW-0472">Membrane</keyword>
<dbReference type="InterPro" id="IPR036873">
    <property type="entry name" value="Rhodanese-like_dom_sf"/>
</dbReference>
<name>A0ABT9ZHN6_9BACI</name>
<comment type="caution">
    <text evidence="3">The sequence shown here is derived from an EMBL/GenBank/DDBJ whole genome shotgun (WGS) entry which is preliminary data.</text>
</comment>
<accession>A0ABT9ZHN6</accession>
<evidence type="ECO:0000259" key="2">
    <source>
        <dbReference type="PROSITE" id="PS50206"/>
    </source>
</evidence>
<dbReference type="SUPFAM" id="SSF52821">
    <property type="entry name" value="Rhodanese/Cell cycle control phosphatase"/>
    <property type="match status" value="1"/>
</dbReference>
<evidence type="ECO:0000256" key="1">
    <source>
        <dbReference type="SAM" id="Phobius"/>
    </source>
</evidence>